<comment type="similarity">
    <text evidence="1">Belongs to the 'phage' integrase family.</text>
</comment>
<sequence>MATIKIVLRKNKQRKDGRIPIALRIIQGNSTRYKFLGQYILEKDWDADARKAKKSHPNSGRLNSLLLKELKEANDVILDAETTNRTMSTAQIKNKVKRSNKQVSFFQFGAERLKQKYLSEVYSVAKAEKSILYNIWEFVHLDESQPKETIIEAIKKRRKERVRNARKSGHSFMEEIKLFSKDNNLYFEDINDRFINRFKTFCRAYLGQEKTRTITNQLIFVRTLFNNAMKEGIVDSKYYPFAGDKEKIRLSSGNKIGLDKEEVEAIENLKLSKGKSIWHAKNVWLFAYYFAGIRISDVLEMKWSDFVGDRLFYEMNKNEKPVSLKIPDKAKKILAMYKKNKTTASDFVFPFLKDADTNNPYDVFVKTRNGTSLLNTQLKKIAEKCDIEKNLSNHIARHTFGNIAGDKISPIMLQKLYRHSDLKTTINYQTNFIHKDADDALDAVLNS</sequence>
<evidence type="ECO:0000313" key="6">
    <source>
        <dbReference type="Proteomes" id="UP000323930"/>
    </source>
</evidence>
<evidence type="ECO:0000256" key="1">
    <source>
        <dbReference type="ARBA" id="ARBA00008857"/>
    </source>
</evidence>
<dbReference type="Gene3D" id="1.10.150.130">
    <property type="match status" value="1"/>
</dbReference>
<dbReference type="EMBL" id="VSDQ01000679">
    <property type="protein sequence ID" value="TYA74960.1"/>
    <property type="molecule type" value="Genomic_DNA"/>
</dbReference>
<dbReference type="Proteomes" id="UP000323930">
    <property type="component" value="Unassembled WGS sequence"/>
</dbReference>
<evidence type="ECO:0000259" key="4">
    <source>
        <dbReference type="PROSITE" id="PS51898"/>
    </source>
</evidence>
<dbReference type="PANTHER" id="PTHR30349:SF41">
    <property type="entry name" value="INTEGRASE_RECOMBINASE PROTEIN MJ0367-RELATED"/>
    <property type="match status" value="1"/>
</dbReference>
<feature type="domain" description="Tyr recombinase" evidence="4">
    <location>
        <begin position="253"/>
        <end position="446"/>
    </location>
</feature>
<dbReference type="OrthoDB" id="1068680at2"/>
<gene>
    <name evidence="5" type="ORF">FUA24_16810</name>
</gene>
<dbReference type="PANTHER" id="PTHR30349">
    <property type="entry name" value="PHAGE INTEGRASE-RELATED"/>
    <property type="match status" value="1"/>
</dbReference>
<protein>
    <submittedName>
        <fullName evidence="5">Tyrosine-type recombinase/integrase</fullName>
    </submittedName>
</protein>
<dbReference type="InterPro" id="IPR002104">
    <property type="entry name" value="Integrase_catalytic"/>
</dbReference>
<dbReference type="InterPro" id="IPR050090">
    <property type="entry name" value="Tyrosine_recombinase_XerCD"/>
</dbReference>
<keyword evidence="6" id="KW-1185">Reference proteome</keyword>
<comment type="caution">
    <text evidence="5">The sequence shown here is derived from an EMBL/GenBank/DDBJ whole genome shotgun (WGS) entry which is preliminary data.</text>
</comment>
<dbReference type="Pfam" id="PF13102">
    <property type="entry name" value="Phage_int_SAM_5"/>
    <property type="match status" value="1"/>
</dbReference>
<reference evidence="5 6" key="1">
    <citation type="submission" date="2019-08" db="EMBL/GenBank/DDBJ databases">
        <title>Seonamhaeicola sediminis sp. nov., isolated from marine sediment.</title>
        <authorList>
            <person name="Cao W.R."/>
        </authorList>
    </citation>
    <scope>NUCLEOTIDE SEQUENCE [LARGE SCALE GENOMIC DNA]</scope>
    <source>
        <strain evidence="5 6">B011</strain>
    </source>
</reference>
<dbReference type="InterPro" id="IPR010998">
    <property type="entry name" value="Integrase_recombinase_N"/>
</dbReference>
<name>A0A5D0HVU7_9FLAO</name>
<organism evidence="5 6">
    <name type="scientific">Seonamhaeicola marinus</name>
    <dbReference type="NCBI Taxonomy" id="1912246"/>
    <lineage>
        <taxon>Bacteria</taxon>
        <taxon>Pseudomonadati</taxon>
        <taxon>Bacteroidota</taxon>
        <taxon>Flavobacteriia</taxon>
        <taxon>Flavobacteriales</taxon>
        <taxon>Flavobacteriaceae</taxon>
    </lineage>
</organism>
<dbReference type="GO" id="GO:0015074">
    <property type="term" value="P:DNA integration"/>
    <property type="evidence" value="ECO:0007669"/>
    <property type="project" value="InterPro"/>
</dbReference>
<dbReference type="GO" id="GO:0006310">
    <property type="term" value="P:DNA recombination"/>
    <property type="evidence" value="ECO:0007669"/>
    <property type="project" value="UniProtKB-KW"/>
</dbReference>
<dbReference type="Pfam" id="PF00589">
    <property type="entry name" value="Phage_integrase"/>
    <property type="match status" value="1"/>
</dbReference>
<dbReference type="SUPFAM" id="SSF56349">
    <property type="entry name" value="DNA breaking-rejoining enzymes"/>
    <property type="match status" value="1"/>
</dbReference>
<dbReference type="InterPro" id="IPR013762">
    <property type="entry name" value="Integrase-like_cat_sf"/>
</dbReference>
<dbReference type="RefSeq" id="WP_148544205.1">
    <property type="nucleotide sequence ID" value="NZ_VSDQ01000679.1"/>
</dbReference>
<dbReference type="Pfam" id="PF17293">
    <property type="entry name" value="Arm-DNA-bind_5"/>
    <property type="match status" value="1"/>
</dbReference>
<evidence type="ECO:0000256" key="3">
    <source>
        <dbReference type="ARBA" id="ARBA00023172"/>
    </source>
</evidence>
<evidence type="ECO:0000256" key="2">
    <source>
        <dbReference type="ARBA" id="ARBA00023125"/>
    </source>
</evidence>
<dbReference type="GO" id="GO:0003677">
    <property type="term" value="F:DNA binding"/>
    <property type="evidence" value="ECO:0007669"/>
    <property type="project" value="UniProtKB-KW"/>
</dbReference>
<keyword evidence="2" id="KW-0238">DNA-binding</keyword>
<dbReference type="InterPro" id="IPR035386">
    <property type="entry name" value="Arm-DNA-bind_5"/>
</dbReference>
<proteinExistence type="inferred from homology"/>
<dbReference type="AlphaFoldDB" id="A0A5D0HVU7"/>
<accession>A0A5D0HVU7</accession>
<dbReference type="PROSITE" id="PS51898">
    <property type="entry name" value="TYR_RECOMBINASE"/>
    <property type="match status" value="1"/>
</dbReference>
<dbReference type="InterPro" id="IPR011010">
    <property type="entry name" value="DNA_brk_join_enz"/>
</dbReference>
<evidence type="ECO:0000313" key="5">
    <source>
        <dbReference type="EMBL" id="TYA74960.1"/>
    </source>
</evidence>
<dbReference type="Gene3D" id="1.10.443.10">
    <property type="entry name" value="Intergrase catalytic core"/>
    <property type="match status" value="1"/>
</dbReference>
<keyword evidence="3" id="KW-0233">DNA recombination</keyword>
<dbReference type="InterPro" id="IPR025269">
    <property type="entry name" value="SAM-like_dom"/>
</dbReference>